<evidence type="ECO:0000256" key="3">
    <source>
        <dbReference type="ARBA" id="ARBA00022989"/>
    </source>
</evidence>
<dbReference type="EMBL" id="BRXY01000384">
    <property type="protein sequence ID" value="GMH91288.1"/>
    <property type="molecule type" value="Genomic_DNA"/>
</dbReference>
<keyword evidence="3 7" id="KW-1133">Transmembrane helix</keyword>
<keyword evidence="2 7" id="KW-0812">Transmembrane</keyword>
<reference evidence="10" key="1">
    <citation type="journal article" date="2023" name="Commun. Biol.">
        <title>Genome analysis of Parmales, the sister group of diatoms, reveals the evolutionary specialization of diatoms from phago-mixotrophs to photoautotrophs.</title>
        <authorList>
            <person name="Ban H."/>
            <person name="Sato S."/>
            <person name="Yoshikawa S."/>
            <person name="Yamada K."/>
            <person name="Nakamura Y."/>
            <person name="Ichinomiya M."/>
            <person name="Sato N."/>
            <person name="Blanc-Mathieu R."/>
            <person name="Endo H."/>
            <person name="Kuwata A."/>
            <person name="Ogata H."/>
        </authorList>
    </citation>
    <scope>NUCLEOTIDE SEQUENCE [LARGE SCALE GENOMIC DNA]</scope>
    <source>
        <strain evidence="10">NIES 3701</strain>
    </source>
</reference>
<feature type="transmembrane region" description="Helical" evidence="7">
    <location>
        <begin position="12"/>
        <end position="36"/>
    </location>
</feature>
<dbReference type="OrthoDB" id="6354873at2759"/>
<keyword evidence="10" id="KW-1185">Reference proteome</keyword>
<accession>A0A9W7EVF2</accession>
<protein>
    <recommendedName>
        <fullName evidence="8">Fatty acid hydroxylase domain-containing protein</fullName>
    </recommendedName>
</protein>
<dbReference type="PANTHER" id="PTHR21624">
    <property type="entry name" value="STEROL DESATURASE-RELATED PROTEIN"/>
    <property type="match status" value="1"/>
</dbReference>
<dbReference type="InterPro" id="IPR051689">
    <property type="entry name" value="Sterol_desaturase/TMEM195"/>
</dbReference>
<evidence type="ECO:0000256" key="2">
    <source>
        <dbReference type="ARBA" id="ARBA00022692"/>
    </source>
</evidence>
<dbReference type="GO" id="GO:0008610">
    <property type="term" value="P:lipid biosynthetic process"/>
    <property type="evidence" value="ECO:0007669"/>
    <property type="project" value="InterPro"/>
</dbReference>
<feature type="transmembrane region" description="Helical" evidence="7">
    <location>
        <begin position="162"/>
        <end position="182"/>
    </location>
</feature>
<evidence type="ECO:0000256" key="4">
    <source>
        <dbReference type="ARBA" id="ARBA00023002"/>
    </source>
</evidence>
<dbReference type="AlphaFoldDB" id="A0A9W7EVF2"/>
<dbReference type="PANTHER" id="PTHR21624:SF1">
    <property type="entry name" value="ALKYLGLYCEROL MONOOXYGENASE"/>
    <property type="match status" value="1"/>
</dbReference>
<keyword evidence="5" id="KW-0443">Lipid metabolism</keyword>
<keyword evidence="6 7" id="KW-0472">Membrane</keyword>
<feature type="transmembrane region" description="Helical" evidence="7">
    <location>
        <begin position="117"/>
        <end position="142"/>
    </location>
</feature>
<comment type="subcellular location">
    <subcellularLocation>
        <location evidence="1">Endomembrane system</location>
        <topology evidence="1">Multi-pass membrane protein</topology>
    </subcellularLocation>
</comment>
<evidence type="ECO:0000313" key="9">
    <source>
        <dbReference type="EMBL" id="GMH91288.1"/>
    </source>
</evidence>
<name>A0A9W7EVF2_9STRA</name>
<dbReference type="GO" id="GO:0050479">
    <property type="term" value="F:glyceryl-ether monooxygenase activity"/>
    <property type="evidence" value="ECO:0007669"/>
    <property type="project" value="TreeGrafter"/>
</dbReference>
<sequence>MATSAPLTLTRAVCLYTCYVIFGVSLLYASGLPFLVTCIAEQTDSLPGRDDGATFYKILFPLGVPDEITDDSASVDLIGIAYLSIAIPFFVLSILIETFIIFVVLPEDRKPLHTARLGDSIGSIGLGILQVLSARLLFLQWFEPLYTLIYDNLRLTDALSDATQPFTWWSCLIIADFLYYWFHRFSHQYSWMWTTHAVHHSSEEYNLTTALRQPALDFFAPSFLISSAAAALLFPWPLFSAHATFNLLYQFWIHTQLVPPLPWVETIFNTPSLHAIHHGRNIRALGKNYAAILIIWDRMFGTFEPLVKEGDDAPIYFGIIPQLKSYDPIFANLHHWHHMIFVQTRWQKWYTVPFRHWTPNDAKCPEVSKTSKMNPAHKFDPRPPTVAWKVYAIVQFSTMLFGVGMFLLDTSSSAEIGSYLLGGDSSLETTIVSLAVVLMALWTLSNVTSIFTLGIKGTISTRRSLLCGECVRHVMIVGLLLAVCLVPAATWGYVQFFLAFSGAYLCVNGSLVVFVRSSDDKSEGKGGQNDGVIVMGGGNGGAEGDDNDNLEAALLDTSTTKAAAQEQHSEIKNWSWYPKSGKYE</sequence>
<feature type="transmembrane region" description="Helical" evidence="7">
    <location>
        <begin position="497"/>
        <end position="515"/>
    </location>
</feature>
<keyword evidence="4" id="KW-0560">Oxidoreductase</keyword>
<evidence type="ECO:0000256" key="7">
    <source>
        <dbReference type="SAM" id="Phobius"/>
    </source>
</evidence>
<proteinExistence type="predicted"/>
<comment type="caution">
    <text evidence="9">The sequence shown here is derived from an EMBL/GenBank/DDBJ whole genome shotgun (WGS) entry which is preliminary data.</text>
</comment>
<feature type="transmembrane region" description="Helical" evidence="7">
    <location>
        <begin position="474"/>
        <end position="491"/>
    </location>
</feature>
<evidence type="ECO:0000259" key="8">
    <source>
        <dbReference type="Pfam" id="PF04116"/>
    </source>
</evidence>
<evidence type="ECO:0000313" key="10">
    <source>
        <dbReference type="Proteomes" id="UP001165085"/>
    </source>
</evidence>
<evidence type="ECO:0000256" key="5">
    <source>
        <dbReference type="ARBA" id="ARBA00023098"/>
    </source>
</evidence>
<dbReference type="GO" id="GO:0005783">
    <property type="term" value="C:endoplasmic reticulum"/>
    <property type="evidence" value="ECO:0007669"/>
    <property type="project" value="TreeGrafter"/>
</dbReference>
<feature type="transmembrane region" description="Helical" evidence="7">
    <location>
        <begin position="80"/>
        <end position="105"/>
    </location>
</feature>
<dbReference type="GO" id="GO:0005506">
    <property type="term" value="F:iron ion binding"/>
    <property type="evidence" value="ECO:0007669"/>
    <property type="project" value="InterPro"/>
</dbReference>
<evidence type="ECO:0000256" key="1">
    <source>
        <dbReference type="ARBA" id="ARBA00004127"/>
    </source>
</evidence>
<feature type="domain" description="Fatty acid hydroxylase" evidence="8">
    <location>
        <begin position="170"/>
        <end position="302"/>
    </location>
</feature>
<evidence type="ECO:0000256" key="6">
    <source>
        <dbReference type="ARBA" id="ARBA00023136"/>
    </source>
</evidence>
<feature type="transmembrane region" description="Helical" evidence="7">
    <location>
        <begin position="386"/>
        <end position="408"/>
    </location>
</feature>
<dbReference type="GO" id="GO:0006643">
    <property type="term" value="P:membrane lipid metabolic process"/>
    <property type="evidence" value="ECO:0007669"/>
    <property type="project" value="TreeGrafter"/>
</dbReference>
<dbReference type="GO" id="GO:0016020">
    <property type="term" value="C:membrane"/>
    <property type="evidence" value="ECO:0007669"/>
    <property type="project" value="GOC"/>
</dbReference>
<dbReference type="Proteomes" id="UP001165085">
    <property type="component" value="Unassembled WGS sequence"/>
</dbReference>
<dbReference type="InterPro" id="IPR006694">
    <property type="entry name" value="Fatty_acid_hydroxylase"/>
</dbReference>
<feature type="transmembrane region" description="Helical" evidence="7">
    <location>
        <begin position="431"/>
        <end position="453"/>
    </location>
</feature>
<gene>
    <name evidence="9" type="ORF">TrST_g2144</name>
</gene>
<organism evidence="9 10">
    <name type="scientific">Triparma strigata</name>
    <dbReference type="NCBI Taxonomy" id="1606541"/>
    <lineage>
        <taxon>Eukaryota</taxon>
        <taxon>Sar</taxon>
        <taxon>Stramenopiles</taxon>
        <taxon>Ochrophyta</taxon>
        <taxon>Bolidophyceae</taxon>
        <taxon>Parmales</taxon>
        <taxon>Triparmaceae</taxon>
        <taxon>Triparma</taxon>
    </lineage>
</organism>
<dbReference type="Pfam" id="PF04116">
    <property type="entry name" value="FA_hydroxylase"/>
    <property type="match status" value="1"/>
</dbReference>